<evidence type="ECO:0000313" key="9">
    <source>
        <dbReference type="Proteomes" id="UP000557688"/>
    </source>
</evidence>
<proteinExistence type="predicted"/>
<dbReference type="Proteomes" id="UP000557688">
    <property type="component" value="Unassembled WGS sequence"/>
</dbReference>
<evidence type="ECO:0000256" key="7">
    <source>
        <dbReference type="SAM" id="Phobius"/>
    </source>
</evidence>
<dbReference type="PANTHER" id="PTHR30250">
    <property type="entry name" value="PST FAMILY PREDICTED COLANIC ACID TRANSPORTER"/>
    <property type="match status" value="1"/>
</dbReference>
<accession>A0A839V113</accession>
<evidence type="ECO:0000256" key="5">
    <source>
        <dbReference type="ARBA" id="ARBA00023136"/>
    </source>
</evidence>
<dbReference type="EMBL" id="JACHXV010000006">
    <property type="protein sequence ID" value="MBB3174130.1"/>
    <property type="molecule type" value="Genomic_DNA"/>
</dbReference>
<comment type="caution">
    <text evidence="8">The sequence shown here is derived from an EMBL/GenBank/DDBJ whole genome shotgun (WGS) entry which is preliminary data.</text>
</comment>
<keyword evidence="9" id="KW-1185">Reference proteome</keyword>
<evidence type="ECO:0000256" key="2">
    <source>
        <dbReference type="ARBA" id="ARBA00022475"/>
    </source>
</evidence>
<gene>
    <name evidence="8" type="ORF">FHR90_001966</name>
</gene>
<dbReference type="PANTHER" id="PTHR30250:SF31">
    <property type="entry name" value="INNER MEMBRANE PROTEIN YGHQ"/>
    <property type="match status" value="1"/>
</dbReference>
<keyword evidence="4 7" id="KW-1133">Transmembrane helix</keyword>
<evidence type="ECO:0000256" key="6">
    <source>
        <dbReference type="SAM" id="MobiDB-lite"/>
    </source>
</evidence>
<reference evidence="8 9" key="1">
    <citation type="submission" date="2020-08" db="EMBL/GenBank/DDBJ databases">
        <title>Genomic Encyclopedia of Type Strains, Phase III (KMG-III): the genomes of soil and plant-associated and newly described type strains.</title>
        <authorList>
            <person name="Whitman W."/>
        </authorList>
    </citation>
    <scope>NUCLEOTIDE SEQUENCE [LARGE SCALE GENOMIC DNA]</scope>
    <source>
        <strain evidence="8 9">CECT 8088</strain>
    </source>
</reference>
<keyword evidence="2" id="KW-1003">Cell membrane</keyword>
<dbReference type="AlphaFoldDB" id="A0A839V113"/>
<feature type="transmembrane region" description="Helical" evidence="7">
    <location>
        <begin position="393"/>
        <end position="415"/>
    </location>
</feature>
<feature type="region of interest" description="Disordered" evidence="6">
    <location>
        <begin position="436"/>
        <end position="467"/>
    </location>
</feature>
<evidence type="ECO:0000256" key="4">
    <source>
        <dbReference type="ARBA" id="ARBA00022989"/>
    </source>
</evidence>
<organism evidence="8 9">
    <name type="scientific">Endobacter medicaginis</name>
    <dbReference type="NCBI Taxonomy" id="1181271"/>
    <lineage>
        <taxon>Bacteria</taxon>
        <taxon>Pseudomonadati</taxon>
        <taxon>Pseudomonadota</taxon>
        <taxon>Alphaproteobacteria</taxon>
        <taxon>Acetobacterales</taxon>
        <taxon>Acetobacteraceae</taxon>
        <taxon>Endobacter</taxon>
    </lineage>
</organism>
<dbReference type="RefSeq" id="WP_183275139.1">
    <property type="nucleotide sequence ID" value="NZ_JACHXV010000006.1"/>
</dbReference>
<feature type="transmembrane region" description="Helical" evidence="7">
    <location>
        <begin position="51"/>
        <end position="71"/>
    </location>
</feature>
<dbReference type="GO" id="GO:0005886">
    <property type="term" value="C:plasma membrane"/>
    <property type="evidence" value="ECO:0007669"/>
    <property type="project" value="UniProtKB-SubCell"/>
</dbReference>
<name>A0A839V113_9PROT</name>
<feature type="transmembrane region" description="Helical" evidence="7">
    <location>
        <begin position="189"/>
        <end position="208"/>
    </location>
</feature>
<evidence type="ECO:0000256" key="3">
    <source>
        <dbReference type="ARBA" id="ARBA00022692"/>
    </source>
</evidence>
<sequence>MSPPRSDLRRVLRNFGKLLSGKALAGILSLCTLMMITRSLGATGYGVLTLISGYTVLVGDLIALSGFHAVVRYGSEARAQGDHGRLVRLLRFAAGLELGFGAVAVAVAATLAPLVGPRLGWSTVAVSLAVPFSLAALAGVRATPQGVLQIAGRFDLIAWHQSVQPLVRLCGSALGWVLGWHLAGFLGVWLAAALAECASMWLLALWVLRRLRPEADGAARGRGAAGGVRGENDGLLRFIMAANVDQTLQDLAPNLTPLTVGWMLGPEAAGLFALSQRACNVLQQPAVLLGQAIFSTLAGQSARSEWGSLGRLVRRSVLIALAASVPLLAVFGLFGRPILHLLGGRGFSAKPELLMLLAGSRVLKLGAKPLSAGLVAIGKPGRSVRISVLTDLVLYPLLPLLLALTGLVGAGWHSLIQDAGAFALRATSFRRWLRRMPPGDSARQDPRAPCAESPPDQANVTELRHIS</sequence>
<feature type="transmembrane region" description="Helical" evidence="7">
    <location>
        <begin position="317"/>
        <end position="339"/>
    </location>
</feature>
<dbReference type="InterPro" id="IPR002797">
    <property type="entry name" value="Polysacc_synth"/>
</dbReference>
<keyword evidence="5 7" id="KW-0472">Membrane</keyword>
<comment type="subcellular location">
    <subcellularLocation>
        <location evidence="1">Cell membrane</location>
        <topology evidence="1">Multi-pass membrane protein</topology>
    </subcellularLocation>
</comment>
<keyword evidence="3 7" id="KW-0812">Transmembrane</keyword>
<evidence type="ECO:0000256" key="1">
    <source>
        <dbReference type="ARBA" id="ARBA00004651"/>
    </source>
</evidence>
<dbReference type="Pfam" id="PF01943">
    <property type="entry name" value="Polysacc_synt"/>
    <property type="match status" value="1"/>
</dbReference>
<dbReference type="InterPro" id="IPR050833">
    <property type="entry name" value="Poly_Biosynth_Transport"/>
</dbReference>
<protein>
    <submittedName>
        <fullName evidence="8">O-antigen/teichoic acid export membrane protein</fullName>
    </submittedName>
</protein>
<evidence type="ECO:0000313" key="8">
    <source>
        <dbReference type="EMBL" id="MBB3174130.1"/>
    </source>
</evidence>
<feature type="transmembrane region" description="Helical" evidence="7">
    <location>
        <begin position="92"/>
        <end position="115"/>
    </location>
</feature>